<dbReference type="AlphaFoldDB" id="N6TEP8"/>
<evidence type="ECO:0000313" key="2">
    <source>
        <dbReference type="EMBL" id="ERL87057.1"/>
    </source>
</evidence>
<dbReference type="EMBL" id="KB740984">
    <property type="protein sequence ID" value="ENN76228.1"/>
    <property type="molecule type" value="Genomic_DNA"/>
</dbReference>
<accession>N6TEP8</accession>
<dbReference type="EMBL" id="KB631904">
    <property type="protein sequence ID" value="ERL87057.1"/>
    <property type="molecule type" value="Genomic_DNA"/>
</dbReference>
<dbReference type="HOGENOM" id="CLU_1519413_0_0_1"/>
<feature type="non-terminal residue" evidence="1">
    <location>
        <position position="1"/>
    </location>
</feature>
<gene>
    <name evidence="2" type="ORF">D910_04458</name>
    <name evidence="1" type="ORF">YQE_07195</name>
</gene>
<organism evidence="1">
    <name type="scientific">Dendroctonus ponderosae</name>
    <name type="common">Mountain pine beetle</name>
    <dbReference type="NCBI Taxonomy" id="77166"/>
    <lineage>
        <taxon>Eukaryota</taxon>
        <taxon>Metazoa</taxon>
        <taxon>Ecdysozoa</taxon>
        <taxon>Arthropoda</taxon>
        <taxon>Hexapoda</taxon>
        <taxon>Insecta</taxon>
        <taxon>Pterygota</taxon>
        <taxon>Neoptera</taxon>
        <taxon>Endopterygota</taxon>
        <taxon>Coleoptera</taxon>
        <taxon>Polyphaga</taxon>
        <taxon>Cucujiformia</taxon>
        <taxon>Curculionidae</taxon>
        <taxon>Scolytinae</taxon>
        <taxon>Dendroctonus</taxon>
    </lineage>
</organism>
<evidence type="ECO:0000313" key="1">
    <source>
        <dbReference type="EMBL" id="ENN76228.1"/>
    </source>
</evidence>
<name>N6TEP8_DENPD</name>
<proteinExistence type="predicted"/>
<sequence>MSSYGEKVMEFCNFVCNDTEEKPQPVGNPLLEDLRSMAEKLNNALKSTSEICQDLDRFSSNELPSRLSNPTLPVGQTNAPLLVSLKQLGDSVFSSTKEGSFDFNQDDVESIFAAADANLSKATDYVHSLKRTNYQLERLYRSVQRGVAQSEVTIESNDCSTACYDDFGLNASASSPL</sequence>
<evidence type="ECO:0000313" key="3">
    <source>
        <dbReference type="Proteomes" id="UP000030742"/>
    </source>
</evidence>
<reference evidence="1 3" key="1">
    <citation type="journal article" date="2013" name="Genome Biol.">
        <title>Draft genome of the mountain pine beetle, Dendroctonus ponderosae Hopkins, a major forest pest.</title>
        <authorList>
            <person name="Keeling C.I."/>
            <person name="Yuen M.M."/>
            <person name="Liao N.Y."/>
            <person name="Docking T.R."/>
            <person name="Chan S.K."/>
            <person name="Taylor G.A."/>
            <person name="Palmquist D.L."/>
            <person name="Jackman S.D."/>
            <person name="Nguyen A."/>
            <person name="Li M."/>
            <person name="Henderson H."/>
            <person name="Janes J.K."/>
            <person name="Zhao Y."/>
            <person name="Pandoh P."/>
            <person name="Moore R."/>
            <person name="Sperling F.A."/>
            <person name="Huber D.P."/>
            <person name="Birol I."/>
            <person name="Jones S.J."/>
            <person name="Bohlmann J."/>
        </authorList>
    </citation>
    <scope>NUCLEOTIDE SEQUENCE</scope>
</reference>
<dbReference type="Proteomes" id="UP000030742">
    <property type="component" value="Unassembled WGS sequence"/>
</dbReference>
<protein>
    <submittedName>
        <fullName evidence="1">Uncharacterized protein</fullName>
    </submittedName>
</protein>